<accession>A0AA95GDS7</accession>
<dbReference type="Proteomes" id="UP001177597">
    <property type="component" value="Chromosome"/>
</dbReference>
<name>A0AA95GDS7_9GAMM</name>
<dbReference type="InterPro" id="IPR008861">
    <property type="entry name" value="GpX-like"/>
</dbReference>
<sequence length="67" mass="7436">MKIHSLQNDTVDAICWRFYRQTSGQVEQVLRDNPGLADLGAILPAGTVIQLAETATTPTTPRLQLWD</sequence>
<dbReference type="AlphaFoldDB" id="A0AA95GDS7"/>
<organism evidence="1 2">
    <name type="scientific">Arsenophonus nasoniae</name>
    <name type="common">son-killer infecting Nasonia vitripennis</name>
    <dbReference type="NCBI Taxonomy" id="638"/>
    <lineage>
        <taxon>Bacteria</taxon>
        <taxon>Pseudomonadati</taxon>
        <taxon>Pseudomonadota</taxon>
        <taxon>Gammaproteobacteria</taxon>
        <taxon>Enterobacterales</taxon>
        <taxon>Morganellaceae</taxon>
        <taxon>Arsenophonus</taxon>
    </lineage>
</organism>
<proteinExistence type="predicted"/>
<gene>
    <name evidence="1" type="ORF">QE207_16970</name>
</gene>
<reference evidence="1" key="1">
    <citation type="submission" date="2023-04" db="EMBL/GenBank/DDBJ databases">
        <title>Genome dynamics across the evolutionary transition to endosymbiosis.</title>
        <authorList>
            <person name="Siozios S."/>
            <person name="Nadal-Jimenez P."/>
            <person name="Azagi T."/>
            <person name="Sprong H."/>
            <person name="Frost C.L."/>
            <person name="Parratt S.R."/>
            <person name="Taylor G."/>
            <person name="Brettell L."/>
            <person name="Lew K.C."/>
            <person name="Croft L."/>
            <person name="King K.C."/>
            <person name="Brockhurst M.A."/>
            <person name="Hypsa V."/>
            <person name="Novakova E."/>
            <person name="Darby A.C."/>
            <person name="Hurst G.D.D."/>
        </authorList>
    </citation>
    <scope>NUCLEOTIDE SEQUENCE</scope>
    <source>
        <strain evidence="1">AIh</strain>
    </source>
</reference>
<evidence type="ECO:0000313" key="1">
    <source>
        <dbReference type="EMBL" id="WGL95315.1"/>
    </source>
</evidence>
<evidence type="ECO:0000313" key="2">
    <source>
        <dbReference type="Proteomes" id="UP001177597"/>
    </source>
</evidence>
<dbReference type="Pfam" id="PF05489">
    <property type="entry name" value="Phage_tail_X"/>
    <property type="match status" value="1"/>
</dbReference>
<dbReference type="RefSeq" id="WP_280629293.1">
    <property type="nucleotide sequence ID" value="NZ_CP123498.1"/>
</dbReference>
<dbReference type="EMBL" id="CP123498">
    <property type="protein sequence ID" value="WGL95315.1"/>
    <property type="molecule type" value="Genomic_DNA"/>
</dbReference>
<protein>
    <submittedName>
        <fullName evidence="1">Tail protein X</fullName>
    </submittedName>
</protein>